<dbReference type="SUPFAM" id="SSF53474">
    <property type="entry name" value="alpha/beta-Hydrolases"/>
    <property type="match status" value="1"/>
</dbReference>
<evidence type="ECO:0000259" key="2">
    <source>
        <dbReference type="Pfam" id="PF00326"/>
    </source>
</evidence>
<dbReference type="AlphaFoldDB" id="A0A5N0TGA5"/>
<evidence type="ECO:0000313" key="3">
    <source>
        <dbReference type="EMBL" id="KAA9134082.1"/>
    </source>
</evidence>
<dbReference type="InterPro" id="IPR029058">
    <property type="entry name" value="AB_hydrolase_fold"/>
</dbReference>
<dbReference type="PANTHER" id="PTHR42776:SF27">
    <property type="entry name" value="DIPEPTIDYL PEPTIDASE FAMILY MEMBER 6"/>
    <property type="match status" value="1"/>
</dbReference>
<dbReference type="Pfam" id="PF00326">
    <property type="entry name" value="Peptidase_S9"/>
    <property type="match status" value="1"/>
</dbReference>
<dbReference type="FunFam" id="3.40.50.1820:FF:000442">
    <property type="entry name" value="Subfamily S9C unassigned peptidase"/>
    <property type="match status" value="1"/>
</dbReference>
<dbReference type="GO" id="GO:0004252">
    <property type="term" value="F:serine-type endopeptidase activity"/>
    <property type="evidence" value="ECO:0007669"/>
    <property type="project" value="TreeGrafter"/>
</dbReference>
<dbReference type="Gene3D" id="3.40.50.1820">
    <property type="entry name" value="alpha/beta hydrolase"/>
    <property type="match status" value="1"/>
</dbReference>
<feature type="domain" description="Peptidase S9 prolyl oligopeptidase catalytic" evidence="2">
    <location>
        <begin position="448"/>
        <end position="658"/>
    </location>
</feature>
<gene>
    <name evidence="3" type="ORF">F3N42_00595</name>
</gene>
<organism evidence="3 4">
    <name type="scientific">Marinihelvus fidelis</name>
    <dbReference type="NCBI Taxonomy" id="2613842"/>
    <lineage>
        <taxon>Bacteria</taxon>
        <taxon>Pseudomonadati</taxon>
        <taxon>Pseudomonadota</taxon>
        <taxon>Gammaproteobacteria</taxon>
        <taxon>Chromatiales</taxon>
        <taxon>Wenzhouxiangellaceae</taxon>
        <taxon>Marinihelvus</taxon>
    </lineage>
</organism>
<dbReference type="PANTHER" id="PTHR42776">
    <property type="entry name" value="SERINE PEPTIDASE S9 FAMILY MEMBER"/>
    <property type="match status" value="1"/>
</dbReference>
<dbReference type="SUPFAM" id="SSF82171">
    <property type="entry name" value="DPP6 N-terminal domain-like"/>
    <property type="match status" value="1"/>
</dbReference>
<protein>
    <submittedName>
        <fullName evidence="3">S9 family peptidase</fullName>
    </submittedName>
</protein>
<dbReference type="EMBL" id="VYXP01000001">
    <property type="protein sequence ID" value="KAA9134082.1"/>
    <property type="molecule type" value="Genomic_DNA"/>
</dbReference>
<keyword evidence="1" id="KW-0378">Hydrolase</keyword>
<evidence type="ECO:0000313" key="4">
    <source>
        <dbReference type="Proteomes" id="UP000325372"/>
    </source>
</evidence>
<dbReference type="Proteomes" id="UP000325372">
    <property type="component" value="Unassembled WGS sequence"/>
</dbReference>
<dbReference type="GO" id="GO:0006508">
    <property type="term" value="P:proteolysis"/>
    <property type="evidence" value="ECO:0007669"/>
    <property type="project" value="InterPro"/>
</dbReference>
<sequence length="659" mass="73555">MDVRLNHGLIIVLLLCLPVTLMAQTTIEEFTRLPSSRDVKISPDGKHLSAVFRRDGEDLLGVLDRATREPIASFKVSGKGRAVGEVTWVNNERIVYTVTESYHWNKQRFSNGELVGVNVDGKKHRLIFGYRSGESTLNTRIQKNKANYGNQEIIDLLEDDEDHILIAFYPWRLVGNMWMHDPGAQTLIYKLNVYTGKTKKVDVLPYANARAITDSQGVVRFAVAVNDSNNIVISFKPSAKADWQEWQPEDLDAEDVTPLSFTADDQKIYMLANVEQSTQGLYLFDFQTKAFEQVVHDEDVDITMLIRDFSDHRVVGVGTDLGLPKYSYLDGNDKKVQLHRMLLKAFPGQDVVITSATEDGALAIAFVYSDTNSGHYYLFETESLQASYLLSKRKWLDPDAMAPTKAMTFETRDGETIHGYVTLPRGKGTNLPLVVLPHGGPHGVRDYWGFDWEVQLLASRGYGVLQVNFRGSGGFGLDFEKSGFGKWGTLMQDDITDATLALVESGVADASRICIYGHSYGGYAALMGAVREPQLYQCAIGSMGVYNLPMMFKEGDIPDRASGLAYLKQALGEDQADLQERSPAYNADRIEADILLIHGARDERAPIEQAESLKSALDDAGKSYQWLEIGDEAHGYYDEDNRLAVYEKVLTFLDANIGD</sequence>
<dbReference type="InterPro" id="IPR001375">
    <property type="entry name" value="Peptidase_S9_cat"/>
</dbReference>
<evidence type="ECO:0000256" key="1">
    <source>
        <dbReference type="ARBA" id="ARBA00022801"/>
    </source>
</evidence>
<proteinExistence type="predicted"/>
<reference evidence="3 4" key="1">
    <citation type="submission" date="2019-09" db="EMBL/GenBank/DDBJ databases">
        <title>Wenzhouxiangella sp. Genome sequencing and assembly.</title>
        <authorList>
            <person name="Zhang R."/>
        </authorList>
    </citation>
    <scope>NUCLEOTIDE SEQUENCE [LARGE SCALE GENOMIC DNA]</scope>
    <source>
        <strain evidence="3 4">W260</strain>
    </source>
</reference>
<name>A0A5N0TGA5_9GAMM</name>
<accession>A0A5N0TGA5</accession>
<comment type="caution">
    <text evidence="3">The sequence shown here is derived from an EMBL/GenBank/DDBJ whole genome shotgun (WGS) entry which is preliminary data.</text>
</comment>
<keyword evidence="4" id="KW-1185">Reference proteome</keyword>